<dbReference type="EMBL" id="JAUJLE010000050">
    <property type="protein sequence ID" value="KAK0996136.1"/>
    <property type="molecule type" value="Genomic_DNA"/>
</dbReference>
<comment type="caution">
    <text evidence="4">The sequence shown here is derived from an EMBL/GenBank/DDBJ whole genome shotgun (WGS) entry which is preliminary data.</text>
</comment>
<reference evidence="3" key="3">
    <citation type="submission" date="2023-06" db="EMBL/GenBank/DDBJ databases">
        <title>Black Yeasts Isolated from many extreme environments.</title>
        <authorList>
            <person name="Coleine C."/>
            <person name="Stajich J.E."/>
            <person name="Selbmann L."/>
        </authorList>
    </citation>
    <scope>NUCLEOTIDE SEQUENCE</scope>
    <source>
        <strain evidence="3">CCFEE 5200</strain>
    </source>
</reference>
<dbReference type="Proteomes" id="UP001168146">
    <property type="component" value="Unassembled WGS sequence"/>
</dbReference>
<reference evidence="2" key="2">
    <citation type="submission" date="2021-12" db="EMBL/GenBank/DDBJ databases">
        <title>Black yeast isolated from Biological Soil Crust.</title>
        <authorList>
            <person name="Kurbessoian T."/>
        </authorList>
    </citation>
    <scope>NUCLEOTIDE SEQUENCE</scope>
    <source>
        <strain evidence="2">CCFEE 5208</strain>
    </source>
</reference>
<dbReference type="Proteomes" id="UP001175353">
    <property type="component" value="Unassembled WGS sequence"/>
</dbReference>
<dbReference type="Proteomes" id="UP000310066">
    <property type="component" value="Unassembled WGS sequence"/>
</dbReference>
<keyword evidence="6" id="KW-1185">Reference proteome</keyword>
<keyword evidence="1" id="KW-0732">Signal</keyword>
<dbReference type="AlphaFoldDB" id="A0A4U0UWH2"/>
<dbReference type="EMBL" id="NAJP01000034">
    <property type="protein sequence ID" value="TKA40313.1"/>
    <property type="molecule type" value="Genomic_DNA"/>
</dbReference>
<name>A0A4U0UWH2_9PEZI</name>
<evidence type="ECO:0000313" key="4">
    <source>
        <dbReference type="EMBL" id="TKA40313.1"/>
    </source>
</evidence>
<accession>A0A4U0UWH2</accession>
<evidence type="ECO:0000313" key="6">
    <source>
        <dbReference type="Proteomes" id="UP001175353"/>
    </source>
</evidence>
<sequence>MALPRWLLVAGALTWQAVAAAAAPQATASPYDTTTTITAIAPPSTTSSSNNISIISLPSNYTTSNYIAFSPILQSTQTALDVPVGGGSGGSTTTAAAVPITYAIVTTYTPVPSPVTGLTQVSLALPAETLTVTMPTQRTTEAFTLVPVLVTGGAQSSEGSVQTTILAQPEVLSQSQGGSTASHPGGPSPTVLYVATASGASAAAAAGGNTNTHVPGVPLTAGGAPIVVGGTTYSLASSGGALYANGVSTAMPGGVQATAAMSGHAGVAAAVMSAFSTATGGTTGAAASGRTGSAGAGSMATGGSSVLGGSGSAASTLTSAVSGPSRTSGASGAAVQTVSGGAIPALPGLWLSVLGLSVAVGGGLLAV</sequence>
<evidence type="ECO:0000256" key="1">
    <source>
        <dbReference type="SAM" id="SignalP"/>
    </source>
</evidence>
<reference evidence="4 5" key="1">
    <citation type="submission" date="2017-03" db="EMBL/GenBank/DDBJ databases">
        <title>Genomes of endolithic fungi from Antarctica.</title>
        <authorList>
            <person name="Coleine C."/>
            <person name="Masonjones S."/>
            <person name="Stajich J.E."/>
        </authorList>
    </citation>
    <scope>NUCLEOTIDE SEQUENCE [LARGE SCALE GENOMIC DNA]</scope>
    <source>
        <strain evidence="4 5">CCFEE 5311</strain>
    </source>
</reference>
<organism evidence="4 5">
    <name type="scientific">Friedmanniomyces endolithicus</name>
    <dbReference type="NCBI Taxonomy" id="329885"/>
    <lineage>
        <taxon>Eukaryota</taxon>
        <taxon>Fungi</taxon>
        <taxon>Dikarya</taxon>
        <taxon>Ascomycota</taxon>
        <taxon>Pezizomycotina</taxon>
        <taxon>Dothideomycetes</taxon>
        <taxon>Dothideomycetidae</taxon>
        <taxon>Mycosphaerellales</taxon>
        <taxon>Teratosphaeriaceae</taxon>
        <taxon>Friedmanniomyces</taxon>
    </lineage>
</organism>
<protein>
    <submittedName>
        <fullName evidence="4">Uncharacterized protein</fullName>
    </submittedName>
</protein>
<evidence type="ECO:0000313" key="3">
    <source>
        <dbReference type="EMBL" id="KAK0996136.1"/>
    </source>
</evidence>
<feature type="signal peptide" evidence="1">
    <location>
        <begin position="1"/>
        <end position="22"/>
    </location>
</feature>
<dbReference type="EMBL" id="JASUXU010000025">
    <property type="protein sequence ID" value="KAK0320448.1"/>
    <property type="molecule type" value="Genomic_DNA"/>
</dbReference>
<evidence type="ECO:0000313" key="2">
    <source>
        <dbReference type="EMBL" id="KAK0320448.1"/>
    </source>
</evidence>
<dbReference type="OrthoDB" id="3936110at2759"/>
<gene>
    <name evidence="4" type="ORF">B0A54_10919</name>
    <name evidence="2" type="ORF">LTR82_008563</name>
    <name evidence="3" type="ORF">LTR91_007109</name>
</gene>
<evidence type="ECO:0000313" key="5">
    <source>
        <dbReference type="Proteomes" id="UP000310066"/>
    </source>
</evidence>
<proteinExistence type="predicted"/>
<feature type="chain" id="PRO_5044609354" evidence="1">
    <location>
        <begin position="23"/>
        <end position="367"/>
    </location>
</feature>